<comment type="caution">
    <text evidence="1">The sequence shown here is derived from an EMBL/GenBank/DDBJ whole genome shotgun (WGS) entry which is preliminary data.</text>
</comment>
<name>A0ACC2VV57_9TREE</name>
<accession>A0ACC2VV57</accession>
<keyword evidence="2" id="KW-1185">Reference proteome</keyword>
<dbReference type="EMBL" id="JASBWT010000008">
    <property type="protein sequence ID" value="KAJ9102332.1"/>
    <property type="molecule type" value="Genomic_DNA"/>
</dbReference>
<dbReference type="Proteomes" id="UP001227268">
    <property type="component" value="Unassembled WGS sequence"/>
</dbReference>
<organism evidence="1 2">
    <name type="scientific">Naganishia friedmannii</name>
    <dbReference type="NCBI Taxonomy" id="89922"/>
    <lineage>
        <taxon>Eukaryota</taxon>
        <taxon>Fungi</taxon>
        <taxon>Dikarya</taxon>
        <taxon>Basidiomycota</taxon>
        <taxon>Agaricomycotina</taxon>
        <taxon>Tremellomycetes</taxon>
        <taxon>Filobasidiales</taxon>
        <taxon>Filobasidiaceae</taxon>
        <taxon>Naganishia</taxon>
    </lineage>
</organism>
<evidence type="ECO:0000313" key="2">
    <source>
        <dbReference type="Proteomes" id="UP001227268"/>
    </source>
</evidence>
<protein>
    <submittedName>
        <fullName evidence="1">Uncharacterized protein</fullName>
    </submittedName>
</protein>
<reference evidence="1" key="1">
    <citation type="submission" date="2023-04" db="EMBL/GenBank/DDBJ databases">
        <title>Draft Genome sequencing of Naganishia species isolated from polar environments using Oxford Nanopore Technology.</title>
        <authorList>
            <person name="Leo P."/>
            <person name="Venkateswaran K."/>
        </authorList>
    </citation>
    <scope>NUCLEOTIDE SEQUENCE</scope>
    <source>
        <strain evidence="1">MNA-CCFEE 5423</strain>
    </source>
</reference>
<proteinExistence type="predicted"/>
<sequence>MSDPISLFGLTPLPADQSKLQPATTTPQPVAITSLRPPTTPLALRVDEYAKTHLDEDTYRHSLRVYSYGVAIATQCFPEWNLGSDGGKLDETWFACAMFHDAGTTHAAMQSTRLSYEFWAGVFALEFLQEGGKDGGGGGGVATGDQAESVAEAIIRHQDVQPVGNVTLLTTLIHLGTLLDNIGAGSQFIHPDTIQGIVDAYPRKGWSGCFKRTVEREKQAKPWAMVSRIEGFEGKIKENASKGGVTGKYD</sequence>
<evidence type="ECO:0000313" key="1">
    <source>
        <dbReference type="EMBL" id="KAJ9102332.1"/>
    </source>
</evidence>
<gene>
    <name evidence="1" type="ORF">QFC21_002732</name>
</gene>